<evidence type="ECO:0000256" key="1">
    <source>
        <dbReference type="SAM" id="SignalP"/>
    </source>
</evidence>
<accession>A0ABQ1PCD7</accession>
<reference evidence="3" key="1">
    <citation type="journal article" date="2019" name="Int. J. Syst. Evol. Microbiol.">
        <title>The Global Catalogue of Microorganisms (GCM) 10K type strain sequencing project: providing services to taxonomists for standard genome sequencing and annotation.</title>
        <authorList>
            <consortium name="The Broad Institute Genomics Platform"/>
            <consortium name="The Broad Institute Genome Sequencing Center for Infectious Disease"/>
            <person name="Wu L."/>
            <person name="Ma J."/>
        </authorList>
    </citation>
    <scope>NUCLEOTIDE SEQUENCE [LARGE SCALE GENOMIC DNA]</scope>
    <source>
        <strain evidence="3">CGMCC 1.12482</strain>
    </source>
</reference>
<evidence type="ECO:0008006" key="4">
    <source>
        <dbReference type="Google" id="ProtNLM"/>
    </source>
</evidence>
<feature type="chain" id="PRO_5046580294" description="DUF192 domain-containing protein" evidence="1">
    <location>
        <begin position="20"/>
        <end position="153"/>
    </location>
</feature>
<dbReference type="InterPro" id="IPR003795">
    <property type="entry name" value="DUF192"/>
</dbReference>
<dbReference type="EMBL" id="BMFF01000002">
    <property type="protein sequence ID" value="GGC94456.1"/>
    <property type="molecule type" value="Genomic_DNA"/>
</dbReference>
<dbReference type="RefSeq" id="WP_188434340.1">
    <property type="nucleotide sequence ID" value="NZ_BMFF01000002.1"/>
</dbReference>
<dbReference type="PANTHER" id="PTHR37953">
    <property type="entry name" value="UPF0127 PROTEIN MJ1496"/>
    <property type="match status" value="1"/>
</dbReference>
<protein>
    <recommendedName>
        <fullName evidence="4">DUF192 domain-containing protein</fullName>
    </recommendedName>
</protein>
<dbReference type="Proteomes" id="UP000638188">
    <property type="component" value="Unassembled WGS sequence"/>
</dbReference>
<dbReference type="PANTHER" id="PTHR37953:SF1">
    <property type="entry name" value="UPF0127 PROTEIN MJ1496"/>
    <property type="match status" value="1"/>
</dbReference>
<name>A0ABQ1PCD7_9GAMM</name>
<dbReference type="InterPro" id="IPR038695">
    <property type="entry name" value="Saro_0823-like_sf"/>
</dbReference>
<dbReference type="Pfam" id="PF02643">
    <property type="entry name" value="DUF192"/>
    <property type="match status" value="1"/>
</dbReference>
<proteinExistence type="predicted"/>
<gene>
    <name evidence="2" type="ORF">GCM10007418_12530</name>
</gene>
<keyword evidence="3" id="KW-1185">Reference proteome</keyword>
<sequence length="153" mass="16864">MGVWICGLALLLSVFVASAAASVERIELMLADQRFVVEYVADPDSRRQGLMGRKNLASGTGMLFDFPQGTQPAIWMRNMVISLDLLYVDETGEIAQIFPNVPPCSSMPCQIYHADQPLRFVLEVPAGTARNLGLEEGQILDLGDLLEEPAPRW</sequence>
<comment type="caution">
    <text evidence="2">The sequence shown here is derived from an EMBL/GenBank/DDBJ whole genome shotgun (WGS) entry which is preliminary data.</text>
</comment>
<organism evidence="2 3">
    <name type="scientific">Halopseudomonas salina</name>
    <dbReference type="NCBI Taxonomy" id="1323744"/>
    <lineage>
        <taxon>Bacteria</taxon>
        <taxon>Pseudomonadati</taxon>
        <taxon>Pseudomonadota</taxon>
        <taxon>Gammaproteobacteria</taxon>
        <taxon>Pseudomonadales</taxon>
        <taxon>Pseudomonadaceae</taxon>
        <taxon>Halopseudomonas</taxon>
    </lineage>
</organism>
<evidence type="ECO:0000313" key="2">
    <source>
        <dbReference type="EMBL" id="GGC94456.1"/>
    </source>
</evidence>
<feature type="signal peptide" evidence="1">
    <location>
        <begin position="1"/>
        <end position="19"/>
    </location>
</feature>
<evidence type="ECO:0000313" key="3">
    <source>
        <dbReference type="Proteomes" id="UP000638188"/>
    </source>
</evidence>
<dbReference type="Gene3D" id="2.60.120.1140">
    <property type="entry name" value="Protein of unknown function DUF192"/>
    <property type="match status" value="1"/>
</dbReference>
<keyword evidence="1" id="KW-0732">Signal</keyword>